<feature type="domain" description="Glycogen debranching enzyme glucanotransferase" evidence="4">
    <location>
        <begin position="200"/>
        <end position="243"/>
    </location>
</feature>
<dbReference type="Pfam" id="PF14701">
    <property type="entry name" value="hDGE_amylase"/>
    <property type="match status" value="8"/>
</dbReference>
<evidence type="ECO:0000313" key="6">
    <source>
        <dbReference type="EMBL" id="CAG5042517.1"/>
    </source>
</evidence>
<dbReference type="InterPro" id="IPR032790">
    <property type="entry name" value="GDE_C"/>
</dbReference>
<dbReference type="GO" id="GO:0004135">
    <property type="term" value="F:amylo-alpha-1,6-glucosidase activity"/>
    <property type="evidence" value="ECO:0007669"/>
    <property type="project" value="InterPro"/>
</dbReference>
<dbReference type="FunFam" id="3.20.20.80:FF:000070">
    <property type="entry name" value="GDB1p Glycogen debranching enzyme"/>
    <property type="match status" value="1"/>
</dbReference>
<feature type="domain" description="Glycogen debranching enzyme glucanotransferase" evidence="4">
    <location>
        <begin position="694"/>
        <end position="731"/>
    </location>
</feature>
<gene>
    <name evidence="6" type="ORF">PAPOLLO_LOCUS22427</name>
</gene>
<dbReference type="PANTHER" id="PTHR10569:SF2">
    <property type="entry name" value="GLYCOGEN DEBRANCHING ENZYME"/>
    <property type="match status" value="1"/>
</dbReference>
<accession>A0A8S3XUE9</accession>
<dbReference type="InterPro" id="IPR032788">
    <property type="entry name" value="AGL_central"/>
</dbReference>
<protein>
    <submittedName>
        <fullName evidence="6">(apollo) hypothetical protein</fullName>
    </submittedName>
</protein>
<feature type="domain" description="Glycogen debranching enzyme C-terminal" evidence="2">
    <location>
        <begin position="2777"/>
        <end position="3218"/>
    </location>
</feature>
<feature type="domain" description="Glycogen debranching enzyme glucanotransferase" evidence="4">
    <location>
        <begin position="421"/>
        <end position="459"/>
    </location>
</feature>
<evidence type="ECO:0000259" key="5">
    <source>
        <dbReference type="Pfam" id="PF14702"/>
    </source>
</evidence>
<dbReference type="OrthoDB" id="10248904at2759"/>
<organism evidence="6 7">
    <name type="scientific">Parnassius apollo</name>
    <name type="common">Apollo butterfly</name>
    <name type="synonym">Papilio apollo</name>
    <dbReference type="NCBI Taxonomy" id="110799"/>
    <lineage>
        <taxon>Eukaryota</taxon>
        <taxon>Metazoa</taxon>
        <taxon>Ecdysozoa</taxon>
        <taxon>Arthropoda</taxon>
        <taxon>Hexapoda</taxon>
        <taxon>Insecta</taxon>
        <taxon>Pterygota</taxon>
        <taxon>Neoptera</taxon>
        <taxon>Endopterygota</taxon>
        <taxon>Lepidoptera</taxon>
        <taxon>Glossata</taxon>
        <taxon>Ditrysia</taxon>
        <taxon>Papilionoidea</taxon>
        <taxon>Papilionidae</taxon>
        <taxon>Parnassiinae</taxon>
        <taxon>Parnassini</taxon>
        <taxon>Parnassius</taxon>
        <taxon>Parnassius</taxon>
    </lineage>
</organism>
<feature type="domain" description="Glycogen debranching enzyme glucanotransferase" evidence="4">
    <location>
        <begin position="918"/>
        <end position="957"/>
    </location>
</feature>
<feature type="domain" description="Glycogen debranching enzyme glucanotransferase" evidence="4">
    <location>
        <begin position="377"/>
        <end position="414"/>
    </location>
</feature>
<dbReference type="PANTHER" id="PTHR10569">
    <property type="entry name" value="GLYCOGEN DEBRANCHING ENZYME"/>
    <property type="match status" value="1"/>
</dbReference>
<dbReference type="InterPro" id="IPR010401">
    <property type="entry name" value="AGL/Gdb1"/>
</dbReference>
<dbReference type="Pfam" id="PF14699">
    <property type="entry name" value="hGDE_N"/>
    <property type="match status" value="1"/>
</dbReference>
<feature type="domain" description="Glycogen debranching enzyme glucanotransferase" evidence="4">
    <location>
        <begin position="2177"/>
        <end position="2282"/>
    </location>
</feature>
<feature type="domain" description="Glycogen debranching enzyme glucanotransferase" evidence="4">
    <location>
        <begin position="558"/>
        <end position="595"/>
    </location>
</feature>
<dbReference type="EMBL" id="CAJQZP010001376">
    <property type="protein sequence ID" value="CAG5042517.1"/>
    <property type="molecule type" value="Genomic_DNA"/>
</dbReference>
<dbReference type="GO" id="GO:0004134">
    <property type="term" value="F:4-alpha-glucanotransferase activity"/>
    <property type="evidence" value="ECO:0007669"/>
    <property type="project" value="InterPro"/>
</dbReference>
<evidence type="ECO:0000259" key="2">
    <source>
        <dbReference type="Pfam" id="PF06202"/>
    </source>
</evidence>
<proteinExistence type="predicted"/>
<feature type="region of interest" description="Disordered" evidence="1">
    <location>
        <begin position="17"/>
        <end position="50"/>
    </location>
</feature>
<comment type="caution">
    <text evidence="6">The sequence shown here is derived from an EMBL/GenBank/DDBJ whole genome shotgun (WGS) entry which is preliminary data.</text>
</comment>
<feature type="compositionally biased region" description="Basic and acidic residues" evidence="1">
    <location>
        <begin position="27"/>
        <end position="40"/>
    </location>
</feature>
<dbReference type="InterPro" id="IPR029436">
    <property type="entry name" value="AGL_euk_N"/>
</dbReference>
<dbReference type="FunFam" id="3.20.20.80:FF:000108">
    <property type="entry name" value="glycogen debranching enzyme"/>
    <property type="match status" value="1"/>
</dbReference>
<feature type="domain" description="Eukaryotic glycogen debranching enzyme N-terminal" evidence="3">
    <location>
        <begin position="79"/>
        <end position="195"/>
    </location>
</feature>
<dbReference type="Pfam" id="PF14702">
    <property type="entry name" value="hGDE_central"/>
    <property type="match status" value="1"/>
</dbReference>
<evidence type="ECO:0000259" key="3">
    <source>
        <dbReference type="Pfam" id="PF14699"/>
    </source>
</evidence>
<dbReference type="GO" id="GO:0005980">
    <property type="term" value="P:glycogen catabolic process"/>
    <property type="evidence" value="ECO:0007669"/>
    <property type="project" value="InterPro"/>
</dbReference>
<feature type="domain" description="Glycogen debranching enzyme glucanotransferase" evidence="4">
    <location>
        <begin position="1100"/>
        <end position="1403"/>
    </location>
</feature>
<dbReference type="Pfam" id="PF06202">
    <property type="entry name" value="GDE_C"/>
    <property type="match status" value="1"/>
</dbReference>
<dbReference type="Proteomes" id="UP000691718">
    <property type="component" value="Unassembled WGS sequence"/>
</dbReference>
<evidence type="ECO:0000256" key="1">
    <source>
        <dbReference type="SAM" id="MobiDB-lite"/>
    </source>
</evidence>
<feature type="domain" description="Glycogen debranching enzyme central" evidence="5">
    <location>
        <begin position="2428"/>
        <end position="2689"/>
    </location>
</feature>
<evidence type="ECO:0000259" key="4">
    <source>
        <dbReference type="Pfam" id="PF14701"/>
    </source>
</evidence>
<name>A0A8S3XUE9_PARAO</name>
<sequence length="3240" mass="359890">MRIEQVACNVQPVGGGRTMRQMAVESRASEAQEGNERGESQEQQDSVEPAPTEVRVLTLDHGEHQDATIYRFEKGCYIHFSPGPSLLGRKVFLYTNYVATDTQDEKCEGTDFIRNQYYGLEWRRGGDDEGETGVGEGAGGELLGSGLLITDTDVYCALRLARAGSFHYYFVYDSAESHLGPQGSGWFHVIPTLRAGERVLTPDAIMCQTVLAKCLGPLSRWERALRPAREARYNMLHFTPVQTVLAKCLGPLSRWERALRPAREARYNMLHFTPVQVRYTHLVHSVPDRAGQVPGAAVALGACAASRLRDALQHAALHARAGTLHSPGTLCARPCWPSAWGRCRAGSVRCVPPARRATTCCTSRPCRYATLTWYTLCQTVLAKCLGPLSRWERALRPAREARYNMLHFTPVQVRYTHLVHSCQTVLAKCLGPLSRWERALRPAREARYNMLHFTPVQVRYTHLVHSVPDRAGQVPGAAVALGACAASRPRGALQHAALHARAGTLHSPGTLCARPCRPCVWGRCRAGSVRCVPPARRATTCCTSRPCRYATLTWYTLCQTMLAKCLGPLSRWERALRPAREARYNSLHFTPVQVRYTHLVHSVPDRSGQVPGAAVALAACAASRPRGALQLAALHAHAGTLHSPGTLCARPCWPSAWGRCRAGSVRWVPPARRATTCCTSRPCRYAKLTWYTLCQTVLAKCLGPLSRWERALRSAREARYNMLHYTPVQVRYTHLVHSVPDRAGQVPGAAVALGACAASRPRGALQLAALHARAGTLNSPGTLCARPCWPSAWGRCRAGSVRCVPPARRATTCCTTRPCRYATLTWYTLCQTMLAKCLGPLSRWERALRPAREARYNLLNFTPVQVRYTHRVHSVPDRAGQVPGAAVALGACAASRPRGVLQQAALHARAGTLHSPGTLCQTVLAKCLGPLSRWERALRPAREARYNMLHFTPVQVRYTHLVHCARPCWPSAWGRCRAGSVRCVPLARRATTCCTSRPCRYATLTWYTVPDRAGQVPGAAVALGACAASRSRGALQHAALHARAGTLHSPGTLCARPCWPSAWGRCRAGSVRCVPPARRATTCCTSRPCRYATLTWYTLCQTVLAKCLGPLSRWQRALRSAREARYNMLHFTPVQELGASNSSYSIANQLRLNPRFSDDESREATFADVENFVAKIRNEWNMVSICDVVLNHTANETAWLATAPEATYNCLNCPHLRPAALLDVVLARLTADLASRRLTQPDQLEGVIHILETQRLAEARLHELFMCDVDALLEQFQSLARNKVPAMRGEGAGGAGEGEGEDALQLQPDPLYRRLRATIDMDLALRLYNVYRPECGDEEARLRACGAALERRLARLNAVAADELRAHLRAAALNCLAAMRYYRLQPDGPKIEEVSEKNPLVPRITKENPGLVHCYKTMENPGLVHCYNTMENPGLVHCYKTMENPGLVHCYKTMENPGLVHCYKTMENPGLVHCYKTMENPGLVHCYKTMENPGLVHCYKTMENPGLVHCYKTMENPGLVHCYKTMENPGLVHCYKTMENPGLVHCYKTMENPGLVHCYKTMENPGLVHCYKTMENPGLVHCYKTMENPGLVHCYKTMENPGLVHCYKTMENPGLVHCYKTMENPGLVHCYKTMENPGLVHCYKTMENPGLVHCYKTMENPGLVHCYKTMENPGLVHCYKTMENPGLVHCYKTMENPGLVHCYKTMENPGLVHCYKTMENPGLVHCYKTMENPGLVHCYKTMENPGLVHCYKTMENPGLVHCYKTMENPGLVHCYKTMENPGLVHCYKTMENPGLVHCYKTMENPGVVHCYKTMENPGVVHCYKTMENPGVVHCYKTMENPGLVHCYKTMENPGVVHCYKTMENPGVVHCYKTMENPGLVHCYKTMENPGVVHCYKTMENPGVVHCYKTMENPGLVHCYKTMENPGVVHCYKTMENPGLVHCYKTMENPGLVHCYKTMENPGLVHCYKTMENPGLVHCYKTMENPGVVHCYKTMENPGLVHCYKTMENPGLVHCYKTMENPGVVHCYKTMENPGVVHCYKTMENPGLVHCYKTMENPGLVHCYKTMENPGLVHCYKTMENPGLVHCYKTMENPGLVHCYKTMENPGLVHCYKTMENPGLVHCYKTMENPGLVHCYKTMENPGLVHCNKTMENPGLVHCYKTMENPVGSLAEMEALIYSDEGRFVMAHNGWVMDADPLQDFAARAAGGRVYLRRELIAWGDSVKLRYGEKPEDSPFLWAHMREYVELTAEVFDGLRLDNCHSTPLHVAEYMLDCARNVKPDLYVVAELFTNSDHVDNIFVNRLGITSLIREAQSAWDAHEQGRLLHRFGGRAVGSFALAPRRAASPRVAHAMLLDLTHDNPSPLDKRCVFDMLPTAALVAMACCATGSTRGYDELVPHHIHVVDESRLYCEWAEGGEGQGEGRVGAGSGLLAARRALNELHYQLAIDGYSEVYVDQMDADVIAVTRHDPRSRKSVILVAFTAFSAPDPSFGGRYVKPLRFEGQLDEIIFEANMRHVDYRTTGQALKPPSAFTKNAQYINGLSEYEVSVQQSVPLAQSSVFAGARREGAHCVLEFRALRPGAVAALRVSPRVQPRRLAPRAAALAAALQPALADLDLADFNALLYCCDAEERERCGGGVYDVPGHGPLVYAGLQGVVSLLTEVVARDDLGHPVCDNLRAGDWLVEYQWRRLEAEPRLGGVAACYRVALAPLTELPRFLLPTYFEAAMRALHAAVERAAAAQLGDWARGAAGGGRVVRELALTSVQLTGAVRSAPLPGGRARASLSAGLPHFVTGYMRCWGRDTFIALRGLFLLTGRYQDARAHILAYAACLRHGLIPNLLDGGHNARFNCRDAVWWWLQSIKQYCTEAPQGYALLSEPVARLFARDGEPAPRTQPLHDVMQEALDTHFQGLVFRERNAGRAIDAHMTDKGFNVQIGIDPETGFPFGGNDYNCGTWMDKMGSSETAGTRGRPATPRDGSAVELVALAYSVAAWLAAQHRAACYPHAGVARRHRGGALTAWTFAQWAERIRRNFERFFWVPAAPSAADLRPDLVHRRAIYKDTHGATRPWADYQLRCNFPVAMAVAPELFDPKHAWLALDNVERLLLGPLGLKTLDPADWAYRGDYDNSNNSDDPNVAHGYNYHQGPEWVWPLGFYLRARLAFAQENGVYAKTVAASYAALAPLVSELRSSPWRGVPELCNAGGAFCPDSCRSQAWSSGTALEALHELERARRALGPPAPAPAD</sequence>
<keyword evidence="7" id="KW-1185">Reference proteome</keyword>
<dbReference type="InterPro" id="IPR032792">
    <property type="entry name" value="AGL_glucanoTrfase"/>
</dbReference>
<reference evidence="6" key="1">
    <citation type="submission" date="2021-04" db="EMBL/GenBank/DDBJ databases">
        <authorList>
            <person name="Tunstrom K."/>
        </authorList>
    </citation>
    <scope>NUCLEOTIDE SEQUENCE</scope>
</reference>
<evidence type="ECO:0000313" key="7">
    <source>
        <dbReference type="Proteomes" id="UP000691718"/>
    </source>
</evidence>